<feature type="region of interest" description="Disordered" evidence="1">
    <location>
        <begin position="113"/>
        <end position="139"/>
    </location>
</feature>
<organism evidence="2">
    <name type="scientific">Plasmodium falciparum Santa Lucia</name>
    <dbReference type="NCBI Taxonomy" id="478859"/>
    <lineage>
        <taxon>Eukaryota</taxon>
        <taxon>Sar</taxon>
        <taxon>Alveolata</taxon>
        <taxon>Apicomplexa</taxon>
        <taxon>Aconoidasida</taxon>
        <taxon>Haemosporida</taxon>
        <taxon>Plasmodiidae</taxon>
        <taxon>Plasmodium</taxon>
        <taxon>Plasmodium (Laverania)</taxon>
    </lineage>
</organism>
<accession>W7FJ60</accession>
<protein>
    <submittedName>
        <fullName evidence="2">Uncharacterized protein</fullName>
    </submittedName>
</protein>
<dbReference type="EMBL" id="KE123492">
    <property type="protein sequence ID" value="EUT86475.1"/>
    <property type="molecule type" value="Genomic_DNA"/>
</dbReference>
<name>W7FJ60_PLAFA</name>
<dbReference type="AlphaFoldDB" id="W7FJ60"/>
<evidence type="ECO:0000313" key="2">
    <source>
        <dbReference type="EMBL" id="EUT86475.1"/>
    </source>
</evidence>
<feature type="compositionally biased region" description="Basic and acidic residues" evidence="1">
    <location>
        <begin position="1"/>
        <end position="19"/>
    </location>
</feature>
<feature type="compositionally biased region" description="Low complexity" evidence="1">
    <location>
        <begin position="126"/>
        <end position="135"/>
    </location>
</feature>
<reference evidence="2" key="1">
    <citation type="submission" date="2013-02" db="EMBL/GenBank/DDBJ databases">
        <title>The Genome Sequence of Plasmodium falciparum Santa Lucia.</title>
        <authorList>
            <consortium name="The Broad Institute Genome Sequencing Platform"/>
            <consortium name="The Broad Institute Genome Sequencing Center for Infectious Disease"/>
            <person name="Neafsey D."/>
            <person name="Cheeseman I."/>
            <person name="Volkman S."/>
            <person name="Adams J."/>
            <person name="Walker B."/>
            <person name="Young S.K."/>
            <person name="Zeng Q."/>
            <person name="Gargeya S."/>
            <person name="Fitzgerald M."/>
            <person name="Haas B."/>
            <person name="Abouelleil A."/>
            <person name="Alvarado L."/>
            <person name="Arachchi H.M."/>
            <person name="Berlin A.M."/>
            <person name="Chapman S.B."/>
            <person name="Dewar J."/>
            <person name="Goldberg J."/>
            <person name="Griggs A."/>
            <person name="Gujja S."/>
            <person name="Hansen M."/>
            <person name="Howarth C."/>
            <person name="Imamovic A."/>
            <person name="Larimer J."/>
            <person name="McCowan C."/>
            <person name="Murphy C."/>
            <person name="Neiman D."/>
            <person name="Pearson M."/>
            <person name="Priest M."/>
            <person name="Roberts A."/>
            <person name="Saif S."/>
            <person name="Shea T."/>
            <person name="Sisk P."/>
            <person name="Sykes S."/>
            <person name="Wortman J."/>
            <person name="Nusbaum C."/>
            <person name="Birren B."/>
        </authorList>
    </citation>
    <scope>NUCLEOTIDE SEQUENCE [LARGE SCALE GENOMIC DNA]</scope>
    <source>
        <strain evidence="2">Santa Lucia</strain>
    </source>
</reference>
<gene>
    <name evidence="2" type="ORF">PFAG_02344</name>
</gene>
<evidence type="ECO:0000256" key="1">
    <source>
        <dbReference type="SAM" id="MobiDB-lite"/>
    </source>
</evidence>
<proteinExistence type="predicted"/>
<feature type="region of interest" description="Disordered" evidence="1">
    <location>
        <begin position="1"/>
        <end position="23"/>
    </location>
</feature>
<sequence>MYEEEQSCKKNKERSNIKMEEDDEELEELVEKRCCMIYKEKPNKNTHYENKGMKIKYESSENKTSNMKFPRNCDYKKDNNYFNNIRLKKEDITTTTYNHIGYLGSKHLKREQYEDSSIIQKDDNNDNNNNNNNKNAYGDIKGKNTFIKETVNENPQLLHDCCDLEDNIKYKMLNQKSKDRIVKIKRKIKKFIKLTKGELKLLSKVLHHKFLLNEISAIGNYEQKTQNNLEILELEEFKLRKDFLNMYCDCLSIEITNHEKEFLKEFQLFMPDVNIMADKNILYVLRHSKNEKNCVFKYFLDVKETSHKNGNIDHL</sequence>
<dbReference type="Proteomes" id="UP000030666">
    <property type="component" value="Unassembled WGS sequence"/>
</dbReference>